<dbReference type="InterPro" id="IPR051455">
    <property type="entry name" value="Bact_solute-bind_prot3"/>
</dbReference>
<comment type="caution">
    <text evidence="6">The sequence shown here is derived from an EMBL/GenBank/DDBJ whole genome shotgun (WGS) entry which is preliminary data.</text>
</comment>
<evidence type="ECO:0000256" key="2">
    <source>
        <dbReference type="ARBA" id="ARBA00022448"/>
    </source>
</evidence>
<keyword evidence="7" id="KW-1185">Reference proteome</keyword>
<dbReference type="GO" id="GO:0030288">
    <property type="term" value="C:outer membrane-bounded periplasmic space"/>
    <property type="evidence" value="ECO:0007669"/>
    <property type="project" value="TreeGrafter"/>
</dbReference>
<evidence type="ECO:0000313" key="6">
    <source>
        <dbReference type="EMBL" id="PZG18880.1"/>
    </source>
</evidence>
<dbReference type="Gene3D" id="3.40.190.10">
    <property type="entry name" value="Periplasmic binding protein-like II"/>
    <property type="match status" value="2"/>
</dbReference>
<accession>A0A2W2EZ85</accession>
<evidence type="ECO:0000256" key="3">
    <source>
        <dbReference type="ARBA" id="ARBA00022729"/>
    </source>
</evidence>
<evidence type="ECO:0000256" key="4">
    <source>
        <dbReference type="SAM" id="SignalP"/>
    </source>
</evidence>
<dbReference type="AlphaFoldDB" id="A0A2W2EZ85"/>
<comment type="similarity">
    <text evidence="1">Belongs to the bacterial solute-binding protein 3 family.</text>
</comment>
<proteinExistence type="inferred from homology"/>
<dbReference type="GO" id="GO:0005576">
    <property type="term" value="C:extracellular region"/>
    <property type="evidence" value="ECO:0007669"/>
    <property type="project" value="TreeGrafter"/>
</dbReference>
<dbReference type="Pfam" id="PF00497">
    <property type="entry name" value="SBP_bac_3"/>
    <property type="match status" value="1"/>
</dbReference>
<dbReference type="RefSeq" id="WP_111179360.1">
    <property type="nucleotide sequence ID" value="NZ_POUD01000046.1"/>
</dbReference>
<keyword evidence="2" id="KW-0813">Transport</keyword>
<evidence type="ECO:0000259" key="5">
    <source>
        <dbReference type="SMART" id="SM00062"/>
    </source>
</evidence>
<feature type="signal peptide" evidence="4">
    <location>
        <begin position="1"/>
        <end position="18"/>
    </location>
</feature>
<dbReference type="InterPro" id="IPR001638">
    <property type="entry name" value="Solute-binding_3/MltF_N"/>
</dbReference>
<name>A0A2W2EZ85_9ACTN</name>
<dbReference type="SMART" id="SM00062">
    <property type="entry name" value="PBPb"/>
    <property type="match status" value="1"/>
</dbReference>
<dbReference type="PANTHER" id="PTHR30085:SF6">
    <property type="entry name" value="ABC TRANSPORTER GLUTAMINE-BINDING PROTEIN GLNH"/>
    <property type="match status" value="1"/>
</dbReference>
<feature type="chain" id="PRO_5039223538" evidence="4">
    <location>
        <begin position="19"/>
        <end position="269"/>
    </location>
</feature>
<evidence type="ECO:0000313" key="7">
    <source>
        <dbReference type="Proteomes" id="UP000249304"/>
    </source>
</evidence>
<dbReference type="EMBL" id="POUD01000046">
    <property type="protein sequence ID" value="PZG18880.1"/>
    <property type="molecule type" value="Genomic_DNA"/>
</dbReference>
<feature type="domain" description="Solute-binding protein family 3/N-terminal" evidence="5">
    <location>
        <begin position="33"/>
        <end position="253"/>
    </location>
</feature>
<sequence length="269" mass="28844">MKRVLAAVVALMAAAVVAGCGTGSAESIVDQDELVIAVRPDLPSVGFRRTDGTFEGFDVDVARYVAGKLGKPFTLVPVLAADRDKVLVDGRADMVVATYTISMDRKATVLFAGPYHISYQDILTRPDERIANVRDLAGRRICEVQGSNAVQRVVEERKVPARVVPFADYKACLAALKSEQVDAVTTNDVILAGLAMQDGSGLRLNNAQFNEQRSGIGLPKGDVPGCEAVNRAITDMYQDGTAEKLLHRWFGTSGLDLSTIAVPQFEGCS</sequence>
<dbReference type="OrthoDB" id="9807888at2"/>
<dbReference type="Proteomes" id="UP000249304">
    <property type="component" value="Unassembled WGS sequence"/>
</dbReference>
<dbReference type="GO" id="GO:0006865">
    <property type="term" value="P:amino acid transport"/>
    <property type="evidence" value="ECO:0007669"/>
    <property type="project" value="TreeGrafter"/>
</dbReference>
<organism evidence="6 7">
    <name type="scientific">Nonomuraea aridisoli</name>
    <dbReference type="NCBI Taxonomy" id="2070368"/>
    <lineage>
        <taxon>Bacteria</taxon>
        <taxon>Bacillati</taxon>
        <taxon>Actinomycetota</taxon>
        <taxon>Actinomycetes</taxon>
        <taxon>Streptosporangiales</taxon>
        <taxon>Streptosporangiaceae</taxon>
        <taxon>Nonomuraea</taxon>
    </lineage>
</organism>
<reference evidence="6 7" key="1">
    <citation type="submission" date="2018-01" db="EMBL/GenBank/DDBJ databases">
        <title>Draft genome sequence of Nonomuraea sp. KC333.</title>
        <authorList>
            <person name="Sahin N."/>
            <person name="Saygin H."/>
            <person name="Ay H."/>
        </authorList>
    </citation>
    <scope>NUCLEOTIDE SEQUENCE [LARGE SCALE GENOMIC DNA]</scope>
    <source>
        <strain evidence="6 7">KC333</strain>
    </source>
</reference>
<gene>
    <name evidence="6" type="ORF">C1J01_13805</name>
</gene>
<dbReference type="PROSITE" id="PS51257">
    <property type="entry name" value="PROKAR_LIPOPROTEIN"/>
    <property type="match status" value="1"/>
</dbReference>
<dbReference type="PANTHER" id="PTHR30085">
    <property type="entry name" value="AMINO ACID ABC TRANSPORTER PERMEASE"/>
    <property type="match status" value="1"/>
</dbReference>
<protein>
    <submittedName>
        <fullName evidence="6">ABC transporter substrate-binding protein</fullName>
    </submittedName>
</protein>
<dbReference type="SUPFAM" id="SSF53850">
    <property type="entry name" value="Periplasmic binding protein-like II"/>
    <property type="match status" value="1"/>
</dbReference>
<evidence type="ECO:0000256" key="1">
    <source>
        <dbReference type="ARBA" id="ARBA00010333"/>
    </source>
</evidence>
<keyword evidence="3 4" id="KW-0732">Signal</keyword>